<evidence type="ECO:0000256" key="2">
    <source>
        <dbReference type="ARBA" id="ARBA00022602"/>
    </source>
</evidence>
<evidence type="ECO:0000256" key="6">
    <source>
        <dbReference type="RuleBase" id="RU367120"/>
    </source>
</evidence>
<dbReference type="PANTHER" id="PTHR11129">
    <property type="entry name" value="PROTEIN FARNESYLTRANSFERASE ALPHA SUBUNIT/RAB GERANYLGERANYL TRANSFERASE ALPHA SUBUNIT"/>
    <property type="match status" value="1"/>
</dbReference>
<keyword evidence="3 6" id="KW-0808">Transferase</keyword>
<dbReference type="Proteomes" id="UP000478008">
    <property type="component" value="Unassembled WGS sequence"/>
</dbReference>
<dbReference type="GO" id="GO:0004663">
    <property type="term" value="F:Rab geranylgeranyltransferase activity"/>
    <property type="evidence" value="ECO:0007669"/>
    <property type="project" value="UniProtKB-UniRule"/>
</dbReference>
<evidence type="ECO:0000313" key="7">
    <source>
        <dbReference type="EMBL" id="VUG16074.1"/>
    </source>
</evidence>
<dbReference type="AlphaFoldDB" id="A0A7D9CUW8"/>
<comment type="function">
    <text evidence="6">Catalyzes the transfer of a geranyl-geranyl moiety from geranyl-geranyl pyrophosphate to cysteines occuring in specific C-terminal amino acid sequences.</text>
</comment>
<proteinExistence type="inferred from homology"/>
<keyword evidence="2 6" id="KW-0637">Prenyltransferase</keyword>
<dbReference type="GO" id="GO:0005968">
    <property type="term" value="C:Rab-protein geranylgeranyltransferase complex"/>
    <property type="evidence" value="ECO:0007669"/>
    <property type="project" value="TreeGrafter"/>
</dbReference>
<dbReference type="Gene3D" id="1.25.40.120">
    <property type="entry name" value="Protein prenylyltransferase"/>
    <property type="match status" value="1"/>
</dbReference>
<keyword evidence="8" id="KW-1185">Reference proteome</keyword>
<dbReference type="EC" id="2.5.1.60" evidence="6"/>
<sequence length="386" mass="46837">MAENNTTGTFLDGYRTEAGIQRLHGTKRFKKTDEKSRIIRRNKEAARIANYRKLQDTVFTGYEKNLYNNETFKFTTKLLNWNPELYTVWNYRRDILINSKFPGMNIDQKHNFLEQELRFVLVQLKSFPKCYWIWNHRKWCLKEDLRADYDLEMNLINMFFQVDERNFHAWGYRMFIADCIKDSKQTEEDRMNLYQKEFVFTTRMIKRNISNYSAWHRRSVLVDLLINTNAKLPKIIDDPKQELYRNAFNQKDKAEFLRLEYEVFLNAIYTDPDNSSVWIYGKWLFSDSFYDDMDFNFGNSFLDQAYGAVNELAELEREDMTGKENQWCIKFNLYLLKFKFVRYRKCGDINKYPEFLKSKFAELKKKLIKIDNMRKQRYLDFSLESA</sequence>
<evidence type="ECO:0000256" key="4">
    <source>
        <dbReference type="ARBA" id="ARBA00022737"/>
    </source>
</evidence>
<comment type="similarity">
    <text evidence="1 6">Belongs to the protein prenyltransferase subunit alpha family.</text>
</comment>
<name>A0A7D9CUW8_DEKBR</name>
<reference evidence="7 8" key="1">
    <citation type="submission" date="2019-07" db="EMBL/GenBank/DDBJ databases">
        <authorList>
            <person name="Friedrich A."/>
            <person name="Schacherer J."/>
        </authorList>
    </citation>
    <scope>NUCLEOTIDE SEQUENCE [LARGE SCALE GENOMIC DNA]</scope>
</reference>
<comment type="catalytic activity">
    <reaction evidence="5 6">
        <text>geranylgeranyl diphosphate + L-cysteinyl-[protein] = S-geranylgeranyl-L-cysteinyl-[protein] + diphosphate</text>
        <dbReference type="Rhea" id="RHEA:21240"/>
        <dbReference type="Rhea" id="RHEA-COMP:10131"/>
        <dbReference type="Rhea" id="RHEA-COMP:11537"/>
        <dbReference type="ChEBI" id="CHEBI:29950"/>
        <dbReference type="ChEBI" id="CHEBI:33019"/>
        <dbReference type="ChEBI" id="CHEBI:57533"/>
        <dbReference type="ChEBI" id="CHEBI:86021"/>
        <dbReference type="EC" id="2.5.1.60"/>
    </reaction>
</comment>
<gene>
    <name evidence="7" type="ORF">DEBR0S1_06854G</name>
</gene>
<evidence type="ECO:0000313" key="8">
    <source>
        <dbReference type="Proteomes" id="UP000478008"/>
    </source>
</evidence>
<evidence type="ECO:0000256" key="5">
    <source>
        <dbReference type="ARBA" id="ARBA00047658"/>
    </source>
</evidence>
<dbReference type="SUPFAM" id="SSF48439">
    <property type="entry name" value="Protein prenylyltransferase"/>
    <property type="match status" value="1"/>
</dbReference>
<dbReference type="InterPro" id="IPR002088">
    <property type="entry name" value="Prenyl_trans_a"/>
</dbReference>
<evidence type="ECO:0000256" key="3">
    <source>
        <dbReference type="ARBA" id="ARBA00022679"/>
    </source>
</evidence>
<evidence type="ECO:0000256" key="1">
    <source>
        <dbReference type="ARBA" id="ARBA00006734"/>
    </source>
</evidence>
<dbReference type="GO" id="GO:0097354">
    <property type="term" value="P:prenylation"/>
    <property type="evidence" value="ECO:0007669"/>
    <property type="project" value="UniProtKB-UniRule"/>
</dbReference>
<protein>
    <recommendedName>
        <fullName evidence="6">Geranylgeranyl transferase type-2 subunit alpha</fullName>
        <ecNumber evidence="6">2.5.1.60</ecNumber>
    </recommendedName>
    <alternativeName>
        <fullName evidence="6">Geranylgeranyl transferase type II subunit alpha</fullName>
    </alternativeName>
</protein>
<dbReference type="PROSITE" id="PS51147">
    <property type="entry name" value="PFTA"/>
    <property type="match status" value="4"/>
</dbReference>
<organism evidence="7 8">
    <name type="scientific">Dekkera bruxellensis</name>
    <name type="common">Brettanomyces custersii</name>
    <dbReference type="NCBI Taxonomy" id="5007"/>
    <lineage>
        <taxon>Eukaryota</taxon>
        <taxon>Fungi</taxon>
        <taxon>Dikarya</taxon>
        <taxon>Ascomycota</taxon>
        <taxon>Saccharomycotina</taxon>
        <taxon>Pichiomycetes</taxon>
        <taxon>Pichiales</taxon>
        <taxon>Pichiaceae</taxon>
        <taxon>Brettanomyces</taxon>
    </lineage>
</organism>
<dbReference type="EMBL" id="CABFWN010000001">
    <property type="protein sequence ID" value="VUG16074.1"/>
    <property type="molecule type" value="Genomic_DNA"/>
</dbReference>
<dbReference type="PANTHER" id="PTHR11129:SF2">
    <property type="entry name" value="GERANYLGERANYL TRANSFERASE TYPE-2 SUBUNIT ALPHA"/>
    <property type="match status" value="1"/>
</dbReference>
<keyword evidence="4" id="KW-0677">Repeat</keyword>
<dbReference type="Pfam" id="PF01239">
    <property type="entry name" value="PPTA"/>
    <property type="match status" value="3"/>
</dbReference>
<accession>A0A7D9CUW8</accession>